<dbReference type="AlphaFoldDB" id="A0A9P8IEC0"/>
<gene>
    <name evidence="2" type="ORF">GP486_006525</name>
</gene>
<protein>
    <submittedName>
        <fullName evidence="2">Uncharacterized protein</fullName>
    </submittedName>
</protein>
<feature type="region of interest" description="Disordered" evidence="1">
    <location>
        <begin position="766"/>
        <end position="958"/>
    </location>
</feature>
<feature type="region of interest" description="Disordered" evidence="1">
    <location>
        <begin position="284"/>
        <end position="319"/>
    </location>
</feature>
<feature type="non-terminal residue" evidence="2">
    <location>
        <position position="1032"/>
    </location>
</feature>
<comment type="caution">
    <text evidence="2">The sequence shown here is derived from an EMBL/GenBank/DDBJ whole genome shotgun (WGS) entry which is preliminary data.</text>
</comment>
<proteinExistence type="predicted"/>
<name>A0A9P8IEC0_9PEZI</name>
<feature type="compositionally biased region" description="Acidic residues" evidence="1">
    <location>
        <begin position="613"/>
        <end position="631"/>
    </location>
</feature>
<evidence type="ECO:0000313" key="3">
    <source>
        <dbReference type="Proteomes" id="UP000750711"/>
    </source>
</evidence>
<reference evidence="2" key="1">
    <citation type="submission" date="2021-03" db="EMBL/GenBank/DDBJ databases">
        <title>Comparative genomics and phylogenomic investigation of the class Geoglossomycetes provide insights into ecological specialization and systematics.</title>
        <authorList>
            <person name="Melie T."/>
            <person name="Pirro S."/>
            <person name="Miller A.N."/>
            <person name="Quandt A."/>
        </authorList>
    </citation>
    <scope>NUCLEOTIDE SEQUENCE</scope>
    <source>
        <strain evidence="2">CAQ_001_2017</strain>
    </source>
</reference>
<feature type="region of interest" description="Disordered" evidence="1">
    <location>
        <begin position="1"/>
        <end position="40"/>
    </location>
</feature>
<dbReference type="EMBL" id="JAGHQM010001491">
    <property type="protein sequence ID" value="KAH0553406.1"/>
    <property type="molecule type" value="Genomic_DNA"/>
</dbReference>
<feature type="compositionally biased region" description="Acidic residues" evidence="1">
    <location>
        <begin position="657"/>
        <end position="669"/>
    </location>
</feature>
<feature type="compositionally biased region" description="Basic and acidic residues" evidence="1">
    <location>
        <begin position="867"/>
        <end position="884"/>
    </location>
</feature>
<feature type="compositionally biased region" description="Polar residues" evidence="1">
    <location>
        <begin position="1021"/>
        <end position="1032"/>
    </location>
</feature>
<organism evidence="2 3">
    <name type="scientific">Trichoglossum hirsutum</name>
    <dbReference type="NCBI Taxonomy" id="265104"/>
    <lineage>
        <taxon>Eukaryota</taxon>
        <taxon>Fungi</taxon>
        <taxon>Dikarya</taxon>
        <taxon>Ascomycota</taxon>
        <taxon>Pezizomycotina</taxon>
        <taxon>Geoglossomycetes</taxon>
        <taxon>Geoglossales</taxon>
        <taxon>Geoglossaceae</taxon>
        <taxon>Trichoglossum</taxon>
    </lineage>
</organism>
<feature type="region of interest" description="Disordered" evidence="1">
    <location>
        <begin position="185"/>
        <end position="228"/>
    </location>
</feature>
<feature type="region of interest" description="Disordered" evidence="1">
    <location>
        <begin position="332"/>
        <end position="357"/>
    </location>
</feature>
<evidence type="ECO:0000313" key="2">
    <source>
        <dbReference type="EMBL" id="KAH0553406.1"/>
    </source>
</evidence>
<feature type="compositionally biased region" description="Basic and acidic residues" evidence="1">
    <location>
        <begin position="766"/>
        <end position="785"/>
    </location>
</feature>
<feature type="compositionally biased region" description="Basic and acidic residues" evidence="1">
    <location>
        <begin position="192"/>
        <end position="218"/>
    </location>
</feature>
<feature type="region of interest" description="Disordered" evidence="1">
    <location>
        <begin position="564"/>
        <end position="677"/>
    </location>
</feature>
<feature type="region of interest" description="Disordered" evidence="1">
    <location>
        <begin position="54"/>
        <end position="167"/>
    </location>
</feature>
<sequence length="1032" mass="111911">MAYNAVAQREHDAFSDDANDSNASGSPPPPASGFPFQRLSMDISNMGGSLFMAKASTKPAEQTRTATASAATSYDMLDSEDEEADAPTQHGRRHADSQVPQQTSSADRRPRRSPSEHSTSKNMATWQSEDEPVIVPRTASPEPMMRTASSEGSVDLRHPVPDLQSMQGAYVGNVERLERSAERLSMTSDINEELRKLKLEQKRSESRSSVRGSHHEEGGGGGGTTAPLVMRKFSSNSISNSIVGVNSAARSGGYSPGGWISSRGGSVRSGSFSQSTGLRLAQISGQEPDDEGGQLHSSVNVNVPTIPPPVPKHGSSARQHDNRLLRKFEGDRQATESLAEPEITTADPNRPVTSGSSDTVQQASQLFTDFDGVHFTPHLQDPSTAATSSEQNDARRVSISLSLTSGQSPVELQGDQKMVFYPAPVPAMLNLPKRLSKLPSATQWEQRRSQVLDSLPAAARRSATWLPGLEEASASAEDLTWEERRQSRHVDPRRSMANLAGLPPQLRASAFFDQPAGRQDVQVKEESAVATLDSILDASAHAPVSAFTDHPIVGRVGAEVYGKENARKSTSNLLAPPGNPKKKASKDDLRQAGKAGNRGSFAFLTKKRHSAAEDEEEEREEEIAYEDDERDYGDSHLLSPGEDERLSEDGEHSGEGTGDEEADEMEDDGQYFGAPTTLLAELQIRKQEQRMRNRTAANAFPNGMHSTLLELDAVAEVQREARRNKRVALAWEDPNVHGPGSDDEDDDDVPLAVLYADKINDRYDEDRPLGLMEKREMEDNEPLSRRRDRLKGGPVVRRGVSPNKGANTMYQLEVPHMSGQENSADSGEDEEETLAARMARLKAKGTTTGSGEEVSSDFAADLLSKFSGEKPKDEVGKDGKGKDNPDEEETLGQRRKRLQAEREAKAKEQAAGGSGGGQLGLSQLKQRRSLADILQAHPVGGSRKVSDENPGPAGATADAGGLLYQQQQLQEQRTLQLREHNKFSNTGGVGLNMPPVFPGGDESAGIGYGHQQHEMQRHQQLRQQNAPTNGPG</sequence>
<keyword evidence="3" id="KW-1185">Reference proteome</keyword>
<feature type="compositionally biased region" description="Low complexity" evidence="1">
    <location>
        <begin position="63"/>
        <end position="73"/>
    </location>
</feature>
<accession>A0A9P8IEC0</accession>
<dbReference type="Proteomes" id="UP000750711">
    <property type="component" value="Unassembled WGS sequence"/>
</dbReference>
<feature type="compositionally biased region" description="Basic and acidic residues" evidence="1">
    <location>
        <begin position="898"/>
        <end position="908"/>
    </location>
</feature>
<feature type="region of interest" description="Disordered" evidence="1">
    <location>
        <begin position="983"/>
        <end position="1032"/>
    </location>
</feature>
<feature type="compositionally biased region" description="Basic and acidic residues" evidence="1">
    <location>
        <begin position="642"/>
        <end position="654"/>
    </location>
</feature>
<evidence type="ECO:0000256" key="1">
    <source>
        <dbReference type="SAM" id="MobiDB-lite"/>
    </source>
</evidence>